<sequence length="438" mass="50078">MKKLLYISITLLLCVSCDDYLDIKPVGQVIPTTVEDYRSFLTSAYGITNLSKVLTSYRSDELQINPSSQGIEQYEDVYTWNDENPSPLTRSYPYAIFYNIIFYCNHVIDNKNDMEGDDNEINELVGEAYALRALQYFDLINLYAKPYSNTTAGEDAAVPIVTSYQTNVDYPANSLQEVYDLILDDLDSAEELITLNQQNTGLNYRFSKVAVKAFKARVYLYKNEWQQAINNADAALAIHSDLQDLNEDTSIMPSEYNSVESILALATVASFDISNNATISDDLIEIYDQSSDLRFNLYFKETPAGRFQSKKSANNKFKVSYRTSELFLIKAEAFARLQQSEAAKTSLLALAINRYTPEGFEQFNLKIAGLNTDDLLAEILKERRKEFAIEGHRWYDLRRTNQPEITKTYKEQSFTLEKNDERYVIPLPNDAIINNPKL</sequence>
<dbReference type="Pfam" id="PF07980">
    <property type="entry name" value="SusD_RagB"/>
    <property type="match status" value="1"/>
</dbReference>
<keyword evidence="2" id="KW-0732">Signal</keyword>
<accession>A0ABS6W1J6</accession>
<evidence type="ECO:0000313" key="7">
    <source>
        <dbReference type="EMBL" id="MBW2961735.1"/>
    </source>
</evidence>
<name>A0ABS6W1J6_9FLAO</name>
<keyword evidence="4" id="KW-0998">Cell outer membrane</keyword>
<evidence type="ECO:0000256" key="2">
    <source>
        <dbReference type="ARBA" id="ARBA00022729"/>
    </source>
</evidence>
<evidence type="ECO:0000256" key="3">
    <source>
        <dbReference type="ARBA" id="ARBA00023136"/>
    </source>
</evidence>
<comment type="subcellular location">
    <subcellularLocation>
        <location evidence="1">Cell outer membrane</location>
    </subcellularLocation>
</comment>
<dbReference type="Proteomes" id="UP000719267">
    <property type="component" value="Unassembled WGS sequence"/>
</dbReference>
<reference evidence="7 8" key="1">
    <citation type="submission" date="2021-07" db="EMBL/GenBank/DDBJ databases">
        <title>Mesonia aestuariivivens sp. nov., isolated from a tidal flat.</title>
        <authorList>
            <person name="Kim Y.-O."/>
            <person name="Yoon J.-H."/>
        </authorList>
    </citation>
    <scope>NUCLEOTIDE SEQUENCE [LARGE SCALE GENOMIC DNA]</scope>
    <source>
        <strain evidence="7 8">JHPTF-M18</strain>
    </source>
</reference>
<evidence type="ECO:0000259" key="5">
    <source>
        <dbReference type="Pfam" id="PF07980"/>
    </source>
</evidence>
<keyword evidence="8" id="KW-1185">Reference proteome</keyword>
<organism evidence="7 8">
    <name type="scientific">Mesonia aestuariivivens</name>
    <dbReference type="NCBI Taxonomy" id="2796128"/>
    <lineage>
        <taxon>Bacteria</taxon>
        <taxon>Pseudomonadati</taxon>
        <taxon>Bacteroidota</taxon>
        <taxon>Flavobacteriia</taxon>
        <taxon>Flavobacteriales</taxon>
        <taxon>Flavobacteriaceae</taxon>
        <taxon>Mesonia</taxon>
    </lineage>
</organism>
<feature type="domain" description="RagB/SusD" evidence="5">
    <location>
        <begin position="308"/>
        <end position="438"/>
    </location>
</feature>
<keyword evidence="3" id="KW-0472">Membrane</keyword>
<evidence type="ECO:0000313" key="8">
    <source>
        <dbReference type="Proteomes" id="UP000719267"/>
    </source>
</evidence>
<protein>
    <submittedName>
        <fullName evidence="7">RagB/SusD family nutrient uptake outer membrane protein</fullName>
    </submittedName>
</protein>
<dbReference type="Pfam" id="PF14322">
    <property type="entry name" value="SusD-like_3"/>
    <property type="match status" value="1"/>
</dbReference>
<dbReference type="RefSeq" id="WP_219040025.1">
    <property type="nucleotide sequence ID" value="NZ_JAHWDF010000007.1"/>
</dbReference>
<dbReference type="InterPro" id="IPR012944">
    <property type="entry name" value="SusD_RagB_dom"/>
</dbReference>
<evidence type="ECO:0000256" key="1">
    <source>
        <dbReference type="ARBA" id="ARBA00004442"/>
    </source>
</evidence>
<gene>
    <name evidence="7" type="ORF">KW502_07985</name>
</gene>
<proteinExistence type="predicted"/>
<dbReference type="InterPro" id="IPR033985">
    <property type="entry name" value="SusD-like_N"/>
</dbReference>
<feature type="domain" description="SusD-like N-terminal" evidence="6">
    <location>
        <begin position="19"/>
        <end position="220"/>
    </location>
</feature>
<dbReference type="EMBL" id="JAHWDF010000007">
    <property type="protein sequence ID" value="MBW2961735.1"/>
    <property type="molecule type" value="Genomic_DNA"/>
</dbReference>
<evidence type="ECO:0000256" key="4">
    <source>
        <dbReference type="ARBA" id="ARBA00023237"/>
    </source>
</evidence>
<evidence type="ECO:0000259" key="6">
    <source>
        <dbReference type="Pfam" id="PF14322"/>
    </source>
</evidence>
<comment type="caution">
    <text evidence="7">The sequence shown here is derived from an EMBL/GenBank/DDBJ whole genome shotgun (WGS) entry which is preliminary data.</text>
</comment>